<dbReference type="Ensembl" id="ENSCCRT00015037375.1">
    <property type="protein sequence ID" value="ENSCCRP00015036125.1"/>
    <property type="gene ID" value="ENSCCRG00015015063.1"/>
</dbReference>
<feature type="compositionally biased region" description="Low complexity" evidence="1">
    <location>
        <begin position="166"/>
        <end position="175"/>
    </location>
</feature>
<accession>A0A8C1UFA4</accession>
<protein>
    <submittedName>
        <fullName evidence="3">Chromogranin A</fullName>
    </submittedName>
</protein>
<dbReference type="GO" id="GO:0042583">
    <property type="term" value="C:chromaffin granule"/>
    <property type="evidence" value="ECO:0007669"/>
    <property type="project" value="TreeGrafter"/>
</dbReference>
<feature type="compositionally biased region" description="Basic and acidic residues" evidence="1">
    <location>
        <begin position="276"/>
        <end position="309"/>
    </location>
</feature>
<feature type="compositionally biased region" description="Basic and acidic residues" evidence="1">
    <location>
        <begin position="237"/>
        <end position="251"/>
    </location>
</feature>
<dbReference type="PANTHER" id="PTHR10583:SF1">
    <property type="entry name" value="CHROMOGRANIN-A"/>
    <property type="match status" value="1"/>
</dbReference>
<proteinExistence type="predicted"/>
<feature type="compositionally biased region" description="Basic and acidic residues" evidence="1">
    <location>
        <begin position="89"/>
        <end position="102"/>
    </location>
</feature>
<keyword evidence="2" id="KW-0732">Signal</keyword>
<dbReference type="Proteomes" id="UP000694700">
    <property type="component" value="Unplaced"/>
</dbReference>
<sequence>MIARGCAALVVLVNFVFSVPVSPGHMDDKDVKVMKCIVEVIADALSKPHPIPVSQDCLESLSADDRLVSILRHRNFLREMQDIAVEGANERAQDPHPGDAPEHVTSLPRDTMKTADDQSMLIALDKPEEDVEKRGAGEESEETEQESQKHNQIAEEEKREEHENPSNHISSSINPEQERESQEEATKREEDKQEEKKHSSLEKEKENDPAHHKDEETATDNHEANPDVKQSVIEDSEEHKGAETERTHSKEELEEEEEKKREVGVKRWSVSKLSHKRAEASPKVDEHWEAPHHSKEREDQEGELWRSPEEQELQLMAQTQPQDKRDEEGSGSRKTGVGHQNTNSIFLLRNTKVENRNQIHVTLLIKFKIKKNKLQINLGVHKRLIKKNTDHKLLNDSVQVNVHEAF</sequence>
<evidence type="ECO:0000313" key="4">
    <source>
        <dbReference type="Proteomes" id="UP000694700"/>
    </source>
</evidence>
<evidence type="ECO:0000313" key="3">
    <source>
        <dbReference type="Ensembl" id="ENSCCRP00015036125.1"/>
    </source>
</evidence>
<evidence type="ECO:0000256" key="1">
    <source>
        <dbReference type="SAM" id="MobiDB-lite"/>
    </source>
</evidence>
<name>A0A8C1UFA4_CYPCA</name>
<dbReference type="AlphaFoldDB" id="A0A8C1UFA4"/>
<reference evidence="3" key="1">
    <citation type="submission" date="2025-08" db="UniProtKB">
        <authorList>
            <consortium name="Ensembl"/>
        </authorList>
    </citation>
    <scope>IDENTIFICATION</scope>
</reference>
<feature type="chain" id="PRO_5034101266" evidence="2">
    <location>
        <begin position="19"/>
        <end position="406"/>
    </location>
</feature>
<dbReference type="InterPro" id="IPR001819">
    <property type="entry name" value="Chromogranin_AB"/>
</dbReference>
<organism evidence="3 4">
    <name type="scientific">Cyprinus carpio</name>
    <name type="common">Common carp</name>
    <dbReference type="NCBI Taxonomy" id="7962"/>
    <lineage>
        <taxon>Eukaryota</taxon>
        <taxon>Metazoa</taxon>
        <taxon>Chordata</taxon>
        <taxon>Craniata</taxon>
        <taxon>Vertebrata</taxon>
        <taxon>Euteleostomi</taxon>
        <taxon>Actinopterygii</taxon>
        <taxon>Neopterygii</taxon>
        <taxon>Teleostei</taxon>
        <taxon>Ostariophysi</taxon>
        <taxon>Cypriniformes</taxon>
        <taxon>Cyprinidae</taxon>
        <taxon>Cyprininae</taxon>
        <taxon>Cyprinus</taxon>
    </lineage>
</organism>
<feature type="compositionally biased region" description="Basic and acidic residues" evidence="1">
    <location>
        <begin position="176"/>
        <end position="226"/>
    </location>
</feature>
<feature type="signal peptide" evidence="2">
    <location>
        <begin position="1"/>
        <end position="18"/>
    </location>
</feature>
<dbReference type="PANTHER" id="PTHR10583">
    <property type="entry name" value="CHROMOGRANIN"/>
    <property type="match status" value="1"/>
</dbReference>
<evidence type="ECO:0000256" key="2">
    <source>
        <dbReference type="SAM" id="SignalP"/>
    </source>
</evidence>
<feature type="compositionally biased region" description="Basic and acidic residues" evidence="1">
    <location>
        <begin position="322"/>
        <end position="331"/>
    </location>
</feature>
<dbReference type="PRINTS" id="PR00659">
    <property type="entry name" value="CHROMOGRANIN"/>
</dbReference>
<dbReference type="GO" id="GO:0033604">
    <property type="term" value="P:negative regulation of catecholamine secretion"/>
    <property type="evidence" value="ECO:0007669"/>
    <property type="project" value="TreeGrafter"/>
</dbReference>
<dbReference type="GO" id="GO:0042742">
    <property type="term" value="P:defense response to bacterium"/>
    <property type="evidence" value="ECO:0007669"/>
    <property type="project" value="TreeGrafter"/>
</dbReference>
<dbReference type="GO" id="GO:0086030">
    <property type="term" value="P:adenylate cyclase-activating adrenergic receptor signaling pathway involved in cardiac muscle relaxation"/>
    <property type="evidence" value="ECO:0007669"/>
    <property type="project" value="TreeGrafter"/>
</dbReference>
<feature type="compositionally biased region" description="Basic and acidic residues" evidence="1">
    <location>
        <begin position="146"/>
        <end position="165"/>
    </location>
</feature>
<feature type="region of interest" description="Disordered" evidence="1">
    <location>
        <begin position="89"/>
        <end position="339"/>
    </location>
</feature>
<dbReference type="GO" id="GO:0005615">
    <property type="term" value="C:extracellular space"/>
    <property type="evidence" value="ECO:0007669"/>
    <property type="project" value="TreeGrafter"/>
</dbReference>
<dbReference type="GO" id="GO:0046676">
    <property type="term" value="P:negative regulation of insulin secretion"/>
    <property type="evidence" value="ECO:0007669"/>
    <property type="project" value="TreeGrafter"/>
</dbReference>